<keyword evidence="2" id="KW-1185">Reference proteome</keyword>
<evidence type="ECO:0000313" key="1">
    <source>
        <dbReference type="EMBL" id="TAI46952.1"/>
    </source>
</evidence>
<dbReference type="RefSeq" id="WP_130613292.1">
    <property type="nucleotide sequence ID" value="NZ_SGIU01000002.1"/>
</dbReference>
<dbReference type="Proteomes" id="UP000291981">
    <property type="component" value="Unassembled WGS sequence"/>
</dbReference>
<sequence>MSEIVQLIGTYEIDGQKDVHLIELGIEKNHQNIDVGQITQAQEGIDKMNWQTPWDEKFLNFDGTMIIGDWMDTPKDTSNFTRLAFFLHFLNFEKPLLTQFGEIDLIKPVILPDRLRSIITYEKPN</sequence>
<protein>
    <submittedName>
        <fullName evidence="1">Uncharacterized protein</fullName>
    </submittedName>
</protein>
<comment type="caution">
    <text evidence="1">The sequence shown here is derived from an EMBL/GenBank/DDBJ whole genome shotgun (WGS) entry which is preliminary data.</text>
</comment>
<dbReference type="EMBL" id="SGIU01000002">
    <property type="protein sequence ID" value="TAI46952.1"/>
    <property type="molecule type" value="Genomic_DNA"/>
</dbReference>
<accession>A0A4Q8Q9K4</accession>
<evidence type="ECO:0000313" key="2">
    <source>
        <dbReference type="Proteomes" id="UP000291981"/>
    </source>
</evidence>
<gene>
    <name evidence="1" type="ORF">EW142_09640</name>
</gene>
<dbReference type="AlphaFoldDB" id="A0A4Q8Q9K4"/>
<dbReference type="OrthoDB" id="8233157at2"/>
<organism evidence="1 2">
    <name type="scientific">Flagellimonas allohymeniacidonis</name>
    <dbReference type="NCBI Taxonomy" id="2517819"/>
    <lineage>
        <taxon>Bacteria</taxon>
        <taxon>Pseudomonadati</taxon>
        <taxon>Bacteroidota</taxon>
        <taxon>Flavobacteriia</taxon>
        <taxon>Flavobacteriales</taxon>
        <taxon>Flavobacteriaceae</taxon>
        <taxon>Flagellimonas</taxon>
    </lineage>
</organism>
<reference evidence="1 2" key="1">
    <citation type="submission" date="2019-02" db="EMBL/GenBank/DDBJ databases">
        <title>Draft genome sequence of Muricauda sp. 176CP4-71.</title>
        <authorList>
            <person name="Park J.-S."/>
        </authorList>
    </citation>
    <scope>NUCLEOTIDE SEQUENCE [LARGE SCALE GENOMIC DNA]</scope>
    <source>
        <strain evidence="1 2">176CP4-71</strain>
    </source>
</reference>
<proteinExistence type="predicted"/>
<name>A0A4Q8Q9K4_9FLAO</name>